<dbReference type="Proteomes" id="UP000886523">
    <property type="component" value="Unassembled WGS sequence"/>
</dbReference>
<protein>
    <submittedName>
        <fullName evidence="2">Uncharacterized protein</fullName>
    </submittedName>
</protein>
<feature type="region of interest" description="Disordered" evidence="1">
    <location>
        <begin position="19"/>
        <end position="53"/>
    </location>
</feature>
<dbReference type="EMBL" id="MU129099">
    <property type="protein sequence ID" value="KAF9506787.1"/>
    <property type="molecule type" value="Genomic_DNA"/>
</dbReference>
<evidence type="ECO:0000313" key="3">
    <source>
        <dbReference type="Proteomes" id="UP000886523"/>
    </source>
</evidence>
<organism evidence="2 3">
    <name type="scientific">Hydnum rufescens UP504</name>
    <dbReference type="NCBI Taxonomy" id="1448309"/>
    <lineage>
        <taxon>Eukaryota</taxon>
        <taxon>Fungi</taxon>
        <taxon>Dikarya</taxon>
        <taxon>Basidiomycota</taxon>
        <taxon>Agaricomycotina</taxon>
        <taxon>Agaricomycetes</taxon>
        <taxon>Cantharellales</taxon>
        <taxon>Hydnaceae</taxon>
        <taxon>Hydnum</taxon>
    </lineage>
</organism>
<reference evidence="2" key="1">
    <citation type="journal article" date="2020" name="Nat. Commun.">
        <title>Large-scale genome sequencing of mycorrhizal fungi provides insights into the early evolution of symbiotic traits.</title>
        <authorList>
            <person name="Miyauchi S."/>
            <person name="Kiss E."/>
            <person name="Kuo A."/>
            <person name="Drula E."/>
            <person name="Kohler A."/>
            <person name="Sanchez-Garcia M."/>
            <person name="Morin E."/>
            <person name="Andreopoulos B."/>
            <person name="Barry K.W."/>
            <person name="Bonito G."/>
            <person name="Buee M."/>
            <person name="Carver A."/>
            <person name="Chen C."/>
            <person name="Cichocki N."/>
            <person name="Clum A."/>
            <person name="Culley D."/>
            <person name="Crous P.W."/>
            <person name="Fauchery L."/>
            <person name="Girlanda M."/>
            <person name="Hayes R.D."/>
            <person name="Keri Z."/>
            <person name="LaButti K."/>
            <person name="Lipzen A."/>
            <person name="Lombard V."/>
            <person name="Magnuson J."/>
            <person name="Maillard F."/>
            <person name="Murat C."/>
            <person name="Nolan M."/>
            <person name="Ohm R.A."/>
            <person name="Pangilinan J."/>
            <person name="Pereira M.F."/>
            <person name="Perotto S."/>
            <person name="Peter M."/>
            <person name="Pfister S."/>
            <person name="Riley R."/>
            <person name="Sitrit Y."/>
            <person name="Stielow J.B."/>
            <person name="Szollosi G."/>
            <person name="Zifcakova L."/>
            <person name="Stursova M."/>
            <person name="Spatafora J.W."/>
            <person name="Tedersoo L."/>
            <person name="Vaario L.M."/>
            <person name="Yamada A."/>
            <person name="Yan M."/>
            <person name="Wang P."/>
            <person name="Xu J."/>
            <person name="Bruns T."/>
            <person name="Baldrian P."/>
            <person name="Vilgalys R."/>
            <person name="Dunand C."/>
            <person name="Henrissat B."/>
            <person name="Grigoriev I.V."/>
            <person name="Hibbett D."/>
            <person name="Nagy L.G."/>
            <person name="Martin F.M."/>
        </authorList>
    </citation>
    <scope>NUCLEOTIDE SEQUENCE</scope>
    <source>
        <strain evidence="2">UP504</strain>
    </source>
</reference>
<proteinExistence type="predicted"/>
<accession>A0A9P6AJ40</accession>
<name>A0A9P6AJ40_9AGAM</name>
<sequence>MAITCGFNSRIEAWSKAWRKTRKSDEGPNDNVPNGNMPDDVTHGNAPNDATYGNVPNEDTTYGHMPNENAMYGNVPNEGPMNHTPTMAGVWSYIRLRPCPTMSPNSNAMHGNAIWQCNTATRHGNATYTNATHANTPHQRAKPQCANNATYGTVPNEGATRSNNTPGITHPQQQVSTPLTNEY</sequence>
<comment type="caution">
    <text evidence="2">The sequence shown here is derived from an EMBL/GenBank/DDBJ whole genome shotgun (WGS) entry which is preliminary data.</text>
</comment>
<gene>
    <name evidence="2" type="ORF">BS47DRAFT_1367111</name>
</gene>
<evidence type="ECO:0000256" key="1">
    <source>
        <dbReference type="SAM" id="MobiDB-lite"/>
    </source>
</evidence>
<dbReference type="AlphaFoldDB" id="A0A9P6AJ40"/>
<evidence type="ECO:0000313" key="2">
    <source>
        <dbReference type="EMBL" id="KAF9506787.1"/>
    </source>
</evidence>
<keyword evidence="3" id="KW-1185">Reference proteome</keyword>
<feature type="region of interest" description="Disordered" evidence="1">
    <location>
        <begin position="151"/>
        <end position="183"/>
    </location>
</feature>